<accession>A0A081N7U4</accession>
<proteinExistence type="predicted"/>
<reference evidence="1 2" key="1">
    <citation type="submission" date="2014-06" db="EMBL/GenBank/DDBJ databases">
        <title>Whole Genome Sequences of Three Symbiotic Endozoicomonas Bacteria.</title>
        <authorList>
            <person name="Neave M.J."/>
            <person name="Apprill A."/>
            <person name="Voolstra C.R."/>
        </authorList>
    </citation>
    <scope>NUCLEOTIDE SEQUENCE [LARGE SCALE GENOMIC DNA]</scope>
    <source>
        <strain evidence="1 2">LMG 24815</strain>
    </source>
</reference>
<protein>
    <submittedName>
        <fullName evidence="1">Uncharacterized protein</fullName>
    </submittedName>
</protein>
<dbReference type="EMBL" id="JOKG01000002">
    <property type="protein sequence ID" value="KEQ14517.1"/>
    <property type="molecule type" value="Genomic_DNA"/>
</dbReference>
<dbReference type="AlphaFoldDB" id="A0A081N7U4"/>
<sequence>MGFRLMTMNTQQRFERFEHNFAAFVGGDLTRSEDVINTCQDFYRHMTSSLENLMISIPVLSDEDLEQRIDDLEANEKMINKAYKPLRKRAENKLVKAASYSPHRRGEVESVLNHFLSHSYSIVEIMRDTRMALVCVLSERQKDHPPVATFREGDNFDEVFDSL</sequence>
<evidence type="ECO:0000313" key="2">
    <source>
        <dbReference type="Proteomes" id="UP000028006"/>
    </source>
</evidence>
<evidence type="ECO:0000313" key="1">
    <source>
        <dbReference type="EMBL" id="KEQ14517.1"/>
    </source>
</evidence>
<keyword evidence="2" id="KW-1185">Reference proteome</keyword>
<name>A0A081N7U4_9GAMM</name>
<comment type="caution">
    <text evidence="1">The sequence shown here is derived from an EMBL/GenBank/DDBJ whole genome shotgun (WGS) entry which is preliminary data.</text>
</comment>
<organism evidence="1 2">
    <name type="scientific">Endozoicomonas montiporae</name>
    <dbReference type="NCBI Taxonomy" id="1027273"/>
    <lineage>
        <taxon>Bacteria</taxon>
        <taxon>Pseudomonadati</taxon>
        <taxon>Pseudomonadota</taxon>
        <taxon>Gammaproteobacteria</taxon>
        <taxon>Oceanospirillales</taxon>
        <taxon>Endozoicomonadaceae</taxon>
        <taxon>Endozoicomonas</taxon>
    </lineage>
</organism>
<dbReference type="Proteomes" id="UP000028006">
    <property type="component" value="Unassembled WGS sequence"/>
</dbReference>
<gene>
    <name evidence="1" type="ORF">GZ77_09225</name>
</gene>